<feature type="transmembrane region" description="Helical" evidence="2">
    <location>
        <begin position="162"/>
        <end position="183"/>
    </location>
</feature>
<keyword evidence="2" id="KW-1133">Transmembrane helix</keyword>
<dbReference type="OrthoDB" id="4909484at2759"/>
<evidence type="ECO:0000313" key="3">
    <source>
        <dbReference type="EMBL" id="KAF1983997.1"/>
    </source>
</evidence>
<accession>A0A6G1GT85</accession>
<feature type="region of interest" description="Disordered" evidence="1">
    <location>
        <begin position="32"/>
        <end position="61"/>
    </location>
</feature>
<organism evidence="3 4">
    <name type="scientific">Aulographum hederae CBS 113979</name>
    <dbReference type="NCBI Taxonomy" id="1176131"/>
    <lineage>
        <taxon>Eukaryota</taxon>
        <taxon>Fungi</taxon>
        <taxon>Dikarya</taxon>
        <taxon>Ascomycota</taxon>
        <taxon>Pezizomycotina</taxon>
        <taxon>Dothideomycetes</taxon>
        <taxon>Pleosporomycetidae</taxon>
        <taxon>Aulographales</taxon>
        <taxon>Aulographaceae</taxon>
    </lineage>
</organism>
<keyword evidence="4" id="KW-1185">Reference proteome</keyword>
<evidence type="ECO:0000256" key="1">
    <source>
        <dbReference type="SAM" id="MobiDB-lite"/>
    </source>
</evidence>
<keyword evidence="2" id="KW-0472">Membrane</keyword>
<feature type="transmembrane region" description="Helical" evidence="2">
    <location>
        <begin position="210"/>
        <end position="231"/>
    </location>
</feature>
<feature type="compositionally biased region" description="Basic and acidic residues" evidence="1">
    <location>
        <begin position="239"/>
        <end position="257"/>
    </location>
</feature>
<dbReference type="AlphaFoldDB" id="A0A6G1GT85"/>
<feature type="region of interest" description="Disordered" evidence="1">
    <location>
        <begin position="238"/>
        <end position="257"/>
    </location>
</feature>
<feature type="transmembrane region" description="Helical" evidence="2">
    <location>
        <begin position="83"/>
        <end position="101"/>
    </location>
</feature>
<dbReference type="Proteomes" id="UP000800041">
    <property type="component" value="Unassembled WGS sequence"/>
</dbReference>
<reference evidence="3" key="1">
    <citation type="journal article" date="2020" name="Stud. Mycol.">
        <title>101 Dothideomycetes genomes: a test case for predicting lifestyles and emergence of pathogens.</title>
        <authorList>
            <person name="Haridas S."/>
            <person name="Albert R."/>
            <person name="Binder M."/>
            <person name="Bloem J."/>
            <person name="Labutti K."/>
            <person name="Salamov A."/>
            <person name="Andreopoulos B."/>
            <person name="Baker S."/>
            <person name="Barry K."/>
            <person name="Bills G."/>
            <person name="Bluhm B."/>
            <person name="Cannon C."/>
            <person name="Castanera R."/>
            <person name="Culley D."/>
            <person name="Daum C."/>
            <person name="Ezra D."/>
            <person name="Gonzalez J."/>
            <person name="Henrissat B."/>
            <person name="Kuo A."/>
            <person name="Liang C."/>
            <person name="Lipzen A."/>
            <person name="Lutzoni F."/>
            <person name="Magnuson J."/>
            <person name="Mondo S."/>
            <person name="Nolan M."/>
            <person name="Ohm R."/>
            <person name="Pangilinan J."/>
            <person name="Park H.-J."/>
            <person name="Ramirez L."/>
            <person name="Alfaro M."/>
            <person name="Sun H."/>
            <person name="Tritt A."/>
            <person name="Yoshinaga Y."/>
            <person name="Zwiers L.-H."/>
            <person name="Turgeon B."/>
            <person name="Goodwin S."/>
            <person name="Spatafora J."/>
            <person name="Crous P."/>
            <person name="Grigoriev I."/>
        </authorList>
    </citation>
    <scope>NUCLEOTIDE SEQUENCE</scope>
    <source>
        <strain evidence="3">CBS 113979</strain>
    </source>
</reference>
<proteinExistence type="predicted"/>
<evidence type="ECO:0000256" key="2">
    <source>
        <dbReference type="SAM" id="Phobius"/>
    </source>
</evidence>
<feature type="transmembrane region" description="Helical" evidence="2">
    <location>
        <begin position="113"/>
        <end position="132"/>
    </location>
</feature>
<gene>
    <name evidence="3" type="ORF">K402DRAFT_396189</name>
</gene>
<name>A0A6G1GT85_9PEZI</name>
<protein>
    <submittedName>
        <fullName evidence="3">Uncharacterized protein</fullName>
    </submittedName>
</protein>
<dbReference type="EMBL" id="ML977171">
    <property type="protein sequence ID" value="KAF1983997.1"/>
    <property type="molecule type" value="Genomic_DNA"/>
</dbReference>
<sequence length="257" mass="28013">MTLAVYGDLYNYLMIKLQTVIANKSRKAHWSSHSKPQIVSNIPSSSFRRKKRPSIPSPPRNIPIHIMAPQHNPPLGLSLARSGFGLVLGGILSGPLILLAPHPQLALTSHIQFGAQGSLTILIGLLVHTKWFNARSGLRDGKNEDSDDFAIQDCFSPTQEKVVFWGIASTWLVLLSEVANAWWATGQALPLALAREGISRSSAKVWQEGVVNICHGVNAVGLYAAFGIIAWKLCSPQRPKADKGISRADEAVTETKR</sequence>
<evidence type="ECO:0000313" key="4">
    <source>
        <dbReference type="Proteomes" id="UP000800041"/>
    </source>
</evidence>
<keyword evidence="2" id="KW-0812">Transmembrane</keyword>